<keyword evidence="3" id="KW-1185">Reference proteome</keyword>
<evidence type="ECO:0000313" key="3">
    <source>
        <dbReference type="Proteomes" id="UP000683585"/>
    </source>
</evidence>
<dbReference type="GO" id="GO:0022625">
    <property type="term" value="C:cytosolic large ribosomal subunit"/>
    <property type="evidence" value="ECO:0007669"/>
    <property type="project" value="TreeGrafter"/>
</dbReference>
<dbReference type="GO" id="GO:0006412">
    <property type="term" value="P:translation"/>
    <property type="evidence" value="ECO:0007669"/>
    <property type="project" value="UniProtKB-UniRule"/>
</dbReference>
<dbReference type="Proteomes" id="UP000683585">
    <property type="component" value="Chromosome"/>
</dbReference>
<dbReference type="Pfam" id="PF00831">
    <property type="entry name" value="Ribosomal_L29"/>
    <property type="match status" value="1"/>
</dbReference>
<keyword evidence="1" id="KW-0687">Ribonucleoprotein</keyword>
<gene>
    <name evidence="1 2" type="primary">rpmC</name>
    <name evidence="2" type="ORF">PROFFT_A_04640</name>
</gene>
<reference evidence="2" key="1">
    <citation type="submission" date="2020-10" db="EMBL/GenBank/DDBJ databases">
        <authorList>
            <person name="Szabo G."/>
        </authorList>
    </citation>
    <scope>NUCLEOTIDE SEQUENCE</scope>
    <source>
        <strain evidence="2">PROFFT</strain>
    </source>
</reference>
<dbReference type="EMBL" id="LR890047">
    <property type="protein sequence ID" value="CAD6511262.1"/>
    <property type="molecule type" value="Genomic_DNA"/>
</dbReference>
<protein>
    <recommendedName>
        <fullName evidence="1">Large ribosomal subunit protein uL29</fullName>
    </recommendedName>
</protein>
<dbReference type="AlphaFoldDB" id="A0A8E4F1K6"/>
<dbReference type="InterPro" id="IPR001854">
    <property type="entry name" value="Ribosomal_uL29"/>
</dbReference>
<dbReference type="NCBIfam" id="TIGR00012">
    <property type="entry name" value="L29"/>
    <property type="match status" value="1"/>
</dbReference>
<name>A0A8E4F1K6_9ENTR</name>
<dbReference type="RefSeq" id="WP_216782262.1">
    <property type="nucleotide sequence ID" value="NZ_LR890047.1"/>
</dbReference>
<keyword evidence="1 2" id="KW-0689">Ribosomal protein</keyword>
<dbReference type="HAMAP" id="MF_00374">
    <property type="entry name" value="Ribosomal_uL29"/>
    <property type="match status" value="1"/>
</dbReference>
<dbReference type="KEGG" id="ptf:PROFFT_A_04640"/>
<comment type="similarity">
    <text evidence="1">Belongs to the universal ribosomal protein uL29 family.</text>
</comment>
<dbReference type="PANTHER" id="PTHR10916">
    <property type="entry name" value="60S RIBOSOMAL PROTEIN L35/50S RIBOSOMAL PROTEIN L29"/>
    <property type="match status" value="1"/>
</dbReference>
<dbReference type="InterPro" id="IPR050063">
    <property type="entry name" value="Ribosomal_protein_uL29"/>
</dbReference>
<dbReference type="PANTHER" id="PTHR10916:SF0">
    <property type="entry name" value="LARGE RIBOSOMAL SUBUNIT PROTEIN UL29C"/>
    <property type="match status" value="1"/>
</dbReference>
<proteinExistence type="inferred from homology"/>
<organism evidence="2 3">
    <name type="scientific">Candidatus Profftia tarda</name>
    <dbReference type="NCBI Taxonomy" id="1177216"/>
    <lineage>
        <taxon>Bacteria</taxon>
        <taxon>Pseudomonadati</taxon>
        <taxon>Pseudomonadota</taxon>
        <taxon>Gammaproteobacteria</taxon>
        <taxon>Enterobacterales</taxon>
        <taxon>Enterobacteriaceae</taxon>
        <taxon>Candidatus Profftia</taxon>
    </lineage>
</organism>
<evidence type="ECO:0000256" key="1">
    <source>
        <dbReference type="HAMAP-Rule" id="MF_00374"/>
    </source>
</evidence>
<accession>A0A8E4F1K6</accession>
<sequence>MKIQKLRQKSTTELRTELLTLLREQFKLRMQAACGKLQQPHYLKQVRREIALVKTLITEKASA</sequence>
<evidence type="ECO:0000313" key="2">
    <source>
        <dbReference type="EMBL" id="CAD6511262.1"/>
    </source>
</evidence>
<dbReference type="GO" id="GO:0003735">
    <property type="term" value="F:structural constituent of ribosome"/>
    <property type="evidence" value="ECO:0007669"/>
    <property type="project" value="InterPro"/>
</dbReference>